<dbReference type="PANTHER" id="PTHR44591">
    <property type="entry name" value="STRESS RESPONSE REGULATOR PROTEIN 1"/>
    <property type="match status" value="1"/>
</dbReference>
<feature type="modified residue" description="4-aspartylphosphate" evidence="2">
    <location>
        <position position="52"/>
    </location>
</feature>
<protein>
    <submittedName>
        <fullName evidence="4">Response regulator</fullName>
    </submittedName>
</protein>
<reference evidence="5" key="1">
    <citation type="journal article" date="2023" name="Mar. Drugs">
        <title>Gemmata algarum, a Novel Planctomycete Isolated from an Algal Mat, Displays Antimicrobial Activity.</title>
        <authorList>
            <person name="Kumar G."/>
            <person name="Kallscheuer N."/>
            <person name="Kashif M."/>
            <person name="Ahamad S."/>
            <person name="Jagadeeshwari U."/>
            <person name="Pannikurungottu S."/>
            <person name="Haufschild T."/>
            <person name="Kabuu M."/>
            <person name="Sasikala C."/>
            <person name="Jogler C."/>
            <person name="Ramana C."/>
        </authorList>
    </citation>
    <scope>NUCLEOTIDE SEQUENCE [LARGE SCALE GENOMIC DNA]</scope>
    <source>
        <strain evidence="5">JC673</strain>
    </source>
</reference>
<dbReference type="EMBL" id="JAXBLV010000217">
    <property type="protein sequence ID" value="MDY3562568.1"/>
    <property type="molecule type" value="Genomic_DNA"/>
</dbReference>
<dbReference type="PANTHER" id="PTHR44591:SF3">
    <property type="entry name" value="RESPONSE REGULATORY DOMAIN-CONTAINING PROTEIN"/>
    <property type="match status" value="1"/>
</dbReference>
<dbReference type="RefSeq" id="WP_261190665.1">
    <property type="nucleotide sequence ID" value="NZ_JAXBLV010000217.1"/>
</dbReference>
<keyword evidence="5" id="KW-1185">Reference proteome</keyword>
<evidence type="ECO:0000313" key="4">
    <source>
        <dbReference type="EMBL" id="MDY3562568.1"/>
    </source>
</evidence>
<proteinExistence type="predicted"/>
<dbReference type="InterPro" id="IPR011006">
    <property type="entry name" value="CheY-like_superfamily"/>
</dbReference>
<comment type="caution">
    <text evidence="4">The sequence shown here is derived from an EMBL/GenBank/DDBJ whole genome shotgun (WGS) entry which is preliminary data.</text>
</comment>
<name>A0ABU5F626_9BACT</name>
<dbReference type="PROSITE" id="PS50110">
    <property type="entry name" value="RESPONSE_REGULATORY"/>
    <property type="match status" value="1"/>
</dbReference>
<evidence type="ECO:0000256" key="1">
    <source>
        <dbReference type="ARBA" id="ARBA00022553"/>
    </source>
</evidence>
<dbReference type="Proteomes" id="UP001272242">
    <property type="component" value="Unassembled WGS sequence"/>
</dbReference>
<evidence type="ECO:0000256" key="2">
    <source>
        <dbReference type="PROSITE-ProRule" id="PRU00169"/>
    </source>
</evidence>
<dbReference type="SUPFAM" id="SSF52172">
    <property type="entry name" value="CheY-like"/>
    <property type="match status" value="1"/>
</dbReference>
<keyword evidence="1 2" id="KW-0597">Phosphoprotein</keyword>
<dbReference type="SMART" id="SM00448">
    <property type="entry name" value="REC"/>
    <property type="match status" value="1"/>
</dbReference>
<dbReference type="Pfam" id="PF00072">
    <property type="entry name" value="Response_reg"/>
    <property type="match status" value="1"/>
</dbReference>
<evidence type="ECO:0000313" key="5">
    <source>
        <dbReference type="Proteomes" id="UP001272242"/>
    </source>
</evidence>
<sequence length="142" mass="15365">MPRILIADDNPSNADLLDAHLDGSGFETKLVHNGADALAAAREWNPDLILLDVMMPKMSGFEVCRRLRADPATAGVAVLMVTALDQPNDVETAVDAGTDDFITKPINKTELLLRVRAMLDSRAEPTQIGRALAYLGRVQQGL</sequence>
<organism evidence="4 5">
    <name type="scientific">Gemmata algarum</name>
    <dbReference type="NCBI Taxonomy" id="2975278"/>
    <lineage>
        <taxon>Bacteria</taxon>
        <taxon>Pseudomonadati</taxon>
        <taxon>Planctomycetota</taxon>
        <taxon>Planctomycetia</taxon>
        <taxon>Gemmatales</taxon>
        <taxon>Gemmataceae</taxon>
        <taxon>Gemmata</taxon>
    </lineage>
</organism>
<gene>
    <name evidence="4" type="ORF">R5W23_004034</name>
</gene>
<dbReference type="Gene3D" id="3.40.50.2300">
    <property type="match status" value="1"/>
</dbReference>
<feature type="domain" description="Response regulatory" evidence="3">
    <location>
        <begin position="3"/>
        <end position="119"/>
    </location>
</feature>
<dbReference type="InterPro" id="IPR050595">
    <property type="entry name" value="Bact_response_regulator"/>
</dbReference>
<evidence type="ECO:0000259" key="3">
    <source>
        <dbReference type="PROSITE" id="PS50110"/>
    </source>
</evidence>
<accession>A0ABU5F626</accession>
<dbReference type="InterPro" id="IPR001789">
    <property type="entry name" value="Sig_transdc_resp-reg_receiver"/>
</dbReference>